<dbReference type="PROSITE" id="PS50179">
    <property type="entry name" value="VHS"/>
    <property type="match status" value="1"/>
</dbReference>
<dbReference type="CDD" id="cd11805">
    <property type="entry name" value="SH3_GRB2_like_C"/>
    <property type="match status" value="1"/>
</dbReference>
<dbReference type="Pfam" id="PF03127">
    <property type="entry name" value="GAT"/>
    <property type="match status" value="1"/>
</dbReference>
<evidence type="ECO:0000259" key="14">
    <source>
        <dbReference type="PROSITE" id="PS50002"/>
    </source>
</evidence>
<evidence type="ECO:0000256" key="11">
    <source>
        <dbReference type="PROSITE-ProRule" id="PRU00192"/>
    </source>
</evidence>
<feature type="compositionally biased region" description="Basic and acidic residues" evidence="13">
    <location>
        <begin position="892"/>
        <end position="903"/>
    </location>
</feature>
<keyword evidence="10" id="KW-0472">Membrane</keyword>
<dbReference type="SUPFAM" id="SSF50044">
    <property type="entry name" value="SH3-domain"/>
    <property type="match status" value="1"/>
</dbReference>
<evidence type="ECO:0000259" key="15">
    <source>
        <dbReference type="PROSITE" id="PS50179"/>
    </source>
</evidence>
<evidence type="ECO:0000256" key="12">
    <source>
        <dbReference type="RuleBase" id="RU361214"/>
    </source>
</evidence>
<feature type="compositionally biased region" description="Polar residues" evidence="13">
    <location>
        <begin position="365"/>
        <end position="378"/>
    </location>
</feature>
<dbReference type="CDD" id="cd16978">
    <property type="entry name" value="VHS_HSE1"/>
    <property type="match status" value="1"/>
</dbReference>
<protein>
    <recommendedName>
        <fullName evidence="12">Autophagy-related protein 13</fullName>
    </recommendedName>
</protein>
<feature type="compositionally biased region" description="Polar residues" evidence="13">
    <location>
        <begin position="1488"/>
        <end position="1521"/>
    </location>
</feature>
<dbReference type="GO" id="GO:0033565">
    <property type="term" value="C:ESCRT-0 complex"/>
    <property type="evidence" value="ECO:0007669"/>
    <property type="project" value="TreeGrafter"/>
</dbReference>
<feature type="compositionally biased region" description="Low complexity" evidence="13">
    <location>
        <begin position="1418"/>
        <end position="1433"/>
    </location>
</feature>
<dbReference type="GO" id="GO:0010008">
    <property type="term" value="C:endosome membrane"/>
    <property type="evidence" value="ECO:0007669"/>
    <property type="project" value="UniProtKB-SubCell"/>
</dbReference>
<dbReference type="InterPro" id="IPR001452">
    <property type="entry name" value="SH3_domain"/>
</dbReference>
<dbReference type="Gene3D" id="2.30.30.40">
    <property type="entry name" value="SH3 Domains"/>
    <property type="match status" value="1"/>
</dbReference>
<dbReference type="GO" id="GO:0043130">
    <property type="term" value="F:ubiquitin binding"/>
    <property type="evidence" value="ECO:0007669"/>
    <property type="project" value="InterPro"/>
</dbReference>
<comment type="subunit">
    <text evidence="5">Component of the ESCRT-0 complex composed of HSE1 and VPS27.</text>
</comment>
<feature type="region of interest" description="Disordered" evidence="13">
    <location>
        <begin position="1209"/>
        <end position="1242"/>
    </location>
</feature>
<dbReference type="PANTHER" id="PTHR45929">
    <property type="entry name" value="JAK PATHWAY SIGNAL TRANSDUCTION ADAPTOR MOLECULE"/>
    <property type="match status" value="1"/>
</dbReference>
<dbReference type="CDD" id="cd21386">
    <property type="entry name" value="GAT_Hse1"/>
    <property type="match status" value="1"/>
</dbReference>
<dbReference type="SMART" id="SM00288">
    <property type="entry name" value="VHS"/>
    <property type="match status" value="1"/>
</dbReference>
<dbReference type="SMART" id="SM00326">
    <property type="entry name" value="SH3"/>
    <property type="match status" value="1"/>
</dbReference>
<dbReference type="Pfam" id="PF10033">
    <property type="entry name" value="ATG13"/>
    <property type="match status" value="1"/>
</dbReference>
<evidence type="ECO:0000256" key="13">
    <source>
        <dbReference type="SAM" id="MobiDB-lite"/>
    </source>
</evidence>
<feature type="region of interest" description="Disordered" evidence="13">
    <location>
        <begin position="333"/>
        <end position="576"/>
    </location>
</feature>
<dbReference type="GO" id="GO:0043328">
    <property type="term" value="P:protein transport to vacuole involved in ubiquitin-dependent protein catabolic process via the multivesicular body sorting pathway"/>
    <property type="evidence" value="ECO:0007669"/>
    <property type="project" value="TreeGrafter"/>
</dbReference>
<evidence type="ECO:0000256" key="2">
    <source>
        <dbReference type="ARBA" id="ARBA00004125"/>
    </source>
</evidence>
<evidence type="ECO:0000256" key="8">
    <source>
        <dbReference type="ARBA" id="ARBA00022753"/>
    </source>
</evidence>
<feature type="compositionally biased region" description="Low complexity" evidence="13">
    <location>
        <begin position="1458"/>
        <end position="1469"/>
    </location>
</feature>
<dbReference type="InterPro" id="IPR003903">
    <property type="entry name" value="UIM_dom"/>
</dbReference>
<dbReference type="GO" id="GO:1990316">
    <property type="term" value="C:Atg1/ULK1 kinase complex"/>
    <property type="evidence" value="ECO:0007669"/>
    <property type="project" value="InterPro"/>
</dbReference>
<keyword evidence="9" id="KW-0653">Protein transport</keyword>
<evidence type="ECO:0000256" key="5">
    <source>
        <dbReference type="ARBA" id="ARBA00011446"/>
    </source>
</evidence>
<evidence type="ECO:0000256" key="1">
    <source>
        <dbReference type="ARBA" id="ARBA00002654"/>
    </source>
</evidence>
<feature type="region of interest" description="Disordered" evidence="13">
    <location>
        <begin position="1398"/>
        <end position="1673"/>
    </location>
</feature>
<dbReference type="PROSITE" id="PS50002">
    <property type="entry name" value="SH3"/>
    <property type="match status" value="1"/>
</dbReference>
<feature type="compositionally biased region" description="Low complexity" evidence="13">
    <location>
        <begin position="631"/>
        <end position="672"/>
    </location>
</feature>
<gene>
    <name evidence="16" type="ORF">KAF25_008397</name>
</gene>
<feature type="compositionally biased region" description="Polar residues" evidence="13">
    <location>
        <begin position="851"/>
        <end position="869"/>
    </location>
</feature>
<keyword evidence="17" id="KW-1185">Reference proteome</keyword>
<feature type="compositionally biased region" description="Polar residues" evidence="13">
    <location>
        <begin position="399"/>
        <end position="412"/>
    </location>
</feature>
<dbReference type="PRINTS" id="PR01887">
    <property type="entry name" value="SPECTRNALPHA"/>
</dbReference>
<dbReference type="FunFam" id="2.30.30.40:FF:000072">
    <property type="entry name" value="Unconventional Myosin IB"/>
    <property type="match status" value="1"/>
</dbReference>
<evidence type="ECO:0000256" key="4">
    <source>
        <dbReference type="ARBA" id="ARBA00009666"/>
    </source>
</evidence>
<evidence type="ECO:0000256" key="9">
    <source>
        <dbReference type="ARBA" id="ARBA00022927"/>
    </source>
</evidence>
<dbReference type="GO" id="GO:0035091">
    <property type="term" value="F:phosphatidylinositol binding"/>
    <property type="evidence" value="ECO:0007669"/>
    <property type="project" value="InterPro"/>
</dbReference>
<dbReference type="InterPro" id="IPR050670">
    <property type="entry name" value="STAM"/>
</dbReference>
<keyword evidence="7" id="KW-0813">Transport</keyword>
<feature type="compositionally biased region" description="Low complexity" evidence="13">
    <location>
        <begin position="1233"/>
        <end position="1242"/>
    </location>
</feature>
<dbReference type="Pfam" id="PF00790">
    <property type="entry name" value="VHS"/>
    <property type="match status" value="1"/>
</dbReference>
<comment type="caution">
    <text evidence="16">The sequence shown here is derived from an EMBL/GenBank/DDBJ whole genome shotgun (WGS) entry which is preliminary data.</text>
</comment>
<feature type="compositionally biased region" description="Low complexity" evidence="13">
    <location>
        <begin position="545"/>
        <end position="555"/>
    </location>
</feature>
<keyword evidence="8" id="KW-0967">Endosome</keyword>
<evidence type="ECO:0000313" key="17">
    <source>
        <dbReference type="Proteomes" id="UP000782241"/>
    </source>
</evidence>
<feature type="region of interest" description="Disordered" evidence="13">
    <location>
        <begin position="629"/>
        <end position="687"/>
    </location>
</feature>
<dbReference type="InterPro" id="IPR008942">
    <property type="entry name" value="ENTH_VHS"/>
</dbReference>
<keyword evidence="12" id="KW-0072">Autophagy</keyword>
<dbReference type="Gene3D" id="3.30.900.10">
    <property type="entry name" value="HORMA domain"/>
    <property type="match status" value="1"/>
</dbReference>
<dbReference type="EMBL" id="JAGPUO010000002">
    <property type="protein sequence ID" value="KAG5664663.1"/>
    <property type="molecule type" value="Genomic_DNA"/>
</dbReference>
<evidence type="ECO:0000256" key="6">
    <source>
        <dbReference type="ARBA" id="ARBA00022443"/>
    </source>
</evidence>
<feature type="compositionally biased region" description="Low complexity" evidence="13">
    <location>
        <begin position="1583"/>
        <end position="1599"/>
    </location>
</feature>
<evidence type="ECO:0000313" key="16">
    <source>
        <dbReference type="EMBL" id="KAG5664663.1"/>
    </source>
</evidence>
<dbReference type="Gene3D" id="1.25.40.90">
    <property type="match status" value="1"/>
</dbReference>
<evidence type="ECO:0000256" key="3">
    <source>
        <dbReference type="ARBA" id="ARBA00005246"/>
    </source>
</evidence>
<dbReference type="InterPro" id="IPR002014">
    <property type="entry name" value="VHS_dom"/>
</dbReference>
<dbReference type="Gene3D" id="6.10.140.1900">
    <property type="match status" value="1"/>
</dbReference>
<evidence type="ECO:0000256" key="7">
    <source>
        <dbReference type="ARBA" id="ARBA00022448"/>
    </source>
</evidence>
<dbReference type="PANTHER" id="PTHR45929:SF3">
    <property type="entry name" value="JAK PATHWAY SIGNAL TRANSDUCTION ADAPTOR MOLECULE"/>
    <property type="match status" value="1"/>
</dbReference>
<dbReference type="Pfam" id="PF00018">
    <property type="entry name" value="SH3_1"/>
    <property type="match status" value="1"/>
</dbReference>
<proteinExistence type="inferred from homology"/>
<feature type="compositionally biased region" description="Polar residues" evidence="13">
    <location>
        <begin position="1538"/>
        <end position="1576"/>
    </location>
</feature>
<comment type="subcellular location">
    <subcellularLocation>
        <location evidence="2">Endosome membrane</location>
        <topology evidence="2">Peripheral membrane protein</topology>
        <orientation evidence="2">Cytoplasmic side</orientation>
    </subcellularLocation>
</comment>
<comment type="similarity">
    <text evidence="3 12">Belongs to the ATG13 family. Fungi subfamily.</text>
</comment>
<dbReference type="InterPro" id="IPR036570">
    <property type="entry name" value="HORMA_dom_sf"/>
</dbReference>
<feature type="compositionally biased region" description="Pro residues" evidence="13">
    <location>
        <begin position="1600"/>
        <end position="1623"/>
    </location>
</feature>
<feature type="compositionally biased region" description="Polar residues" evidence="13">
    <location>
        <begin position="508"/>
        <end position="524"/>
    </location>
</feature>
<feature type="region of interest" description="Disordered" evidence="13">
    <location>
        <begin position="1169"/>
        <end position="1191"/>
    </location>
</feature>
<name>A0A9P7KW66_9HYPO</name>
<organism evidence="16 17">
    <name type="scientific">Fusarium avenaceum</name>
    <dbReference type="NCBI Taxonomy" id="40199"/>
    <lineage>
        <taxon>Eukaryota</taxon>
        <taxon>Fungi</taxon>
        <taxon>Dikarya</taxon>
        <taxon>Ascomycota</taxon>
        <taxon>Pezizomycotina</taxon>
        <taxon>Sordariomycetes</taxon>
        <taxon>Hypocreomycetidae</taxon>
        <taxon>Hypocreales</taxon>
        <taxon>Nectriaceae</taxon>
        <taxon>Fusarium</taxon>
        <taxon>Fusarium tricinctum species complex</taxon>
    </lineage>
</organism>
<dbReference type="InterPro" id="IPR004152">
    <property type="entry name" value="GAT_dom"/>
</dbReference>
<dbReference type="InterPro" id="IPR036028">
    <property type="entry name" value="SH3-like_dom_sf"/>
</dbReference>
<dbReference type="InterPro" id="IPR018731">
    <property type="entry name" value="Atg13_N"/>
</dbReference>
<dbReference type="GO" id="GO:0006914">
    <property type="term" value="P:autophagy"/>
    <property type="evidence" value="ECO:0007669"/>
    <property type="project" value="UniProtKB-KW"/>
</dbReference>
<dbReference type="SUPFAM" id="SSF48464">
    <property type="entry name" value="ENTH/VHS domain"/>
    <property type="match status" value="1"/>
</dbReference>
<reference evidence="16" key="1">
    <citation type="submission" date="2021-04" db="EMBL/GenBank/DDBJ databases">
        <title>Draft genome of Fusarium avenaceum strain F156N33, isolated from an atmospheric sample in Virginia.</title>
        <authorList>
            <person name="Yang S."/>
            <person name="Vinatzer B.A."/>
            <person name="Coleman J."/>
        </authorList>
    </citation>
    <scope>NUCLEOTIDE SEQUENCE</scope>
    <source>
        <strain evidence="16">F156N33</strain>
    </source>
</reference>
<feature type="domain" description="VHS" evidence="15">
    <location>
        <begin position="1048"/>
        <end position="1177"/>
    </location>
</feature>
<dbReference type="Proteomes" id="UP000782241">
    <property type="component" value="Unassembled WGS sequence"/>
</dbReference>
<feature type="compositionally biased region" description="Polar residues" evidence="13">
    <location>
        <begin position="1216"/>
        <end position="1232"/>
    </location>
</feature>
<feature type="region of interest" description="Disordered" evidence="13">
    <location>
        <begin position="1"/>
        <end position="68"/>
    </location>
</feature>
<feature type="domain" description="SH3" evidence="14">
    <location>
        <begin position="1244"/>
        <end position="1303"/>
    </location>
</feature>
<evidence type="ECO:0000256" key="10">
    <source>
        <dbReference type="ARBA" id="ARBA00023136"/>
    </source>
</evidence>
<comment type="similarity">
    <text evidence="4">Belongs to the STAM family.</text>
</comment>
<dbReference type="PROSITE" id="PS50330">
    <property type="entry name" value="UIM"/>
    <property type="match status" value="1"/>
</dbReference>
<keyword evidence="6 11" id="KW-0728">SH3 domain</keyword>
<feature type="region of interest" description="Disordered" evidence="13">
    <location>
        <begin position="789"/>
        <end position="924"/>
    </location>
</feature>
<comment type="function">
    <text evidence="1">Component of the ESCRT-0 complex which is the sorting receptor for ubiquitinated cargo proteins at the multivesicular body (MVB).</text>
</comment>
<accession>A0A9P7KW66</accession>
<sequence length="1673" mass="181402">MHQQPRGLARVSSPAGTPQPGVPSRSNSTREAVLGSRPRAGSNVAGRDAPNSPNIEIPSTPTPAPPAESVKKLDQIIQNFYAKTAVLVLDSRIKTKPARGANGARKPNKWFQIETDEIDDFRDELKLWKNCGSLDNHPPPMIIEVYLDTSRLKDSQSLVIVDESGKRWDVMEQLNSSNSSTDSSSGASRRNYEVVIERWRVDLKYSGATPIDFGPILPTIYKKAIVFFRSLFTATRLLPAWKFASQGPAKNSHPALIPQCRIRSSQSDRSRYDQLRLPIDGSPEPVTEYVFGDLEVPVGRLSTVVTYRNDCNFRVDDSEALLSSRFMGVDENFFRPSLPQQDDNQRGPIAEVGSLRDHRPRPNLSDMQQPYGSLSTFHGNVPVGTSPISALRSVRAPGSDTSSPPESLPTQNDGGGPSSMPVRQSTIRPSLREASSRRPSVSFQPFKAGSLSGSPIPKHIDTEPASPQSLTRPGIPSLRQAGNRTSLTAGMPASLRGGPPPTSVDPGTASSPRPASTSRYSSSFGHRRGRLSFGGASRAGDDEQGSSGKQSLSSSVAQPGSGLLAEVAGTSSDSLQEDEEQLRLFIRAMEDKKNIVSFESTKKGESATNRTVAQLSKFHQMRDSNNALTESMTSSVQMQRSSSSSSRQLTSVPGMTAPASVSASSSPGKPLSPHTPHTPAIPSRLSENSIIDYTGQGRITSRQGRAFDNAPPGIIREGTVTQDGTTAIDIPLSPRLATYQRRASSVALHNRSMVDDDDADLAFAHRSISLGADDREPPTLSTLLGRQMQLEEESTQGESDRLQPAAEIESSDTPGMLQRGLSEENPPEGLIPAAASSSPFGRRRYMGMASHRQTPPQSSRGSFTGSVNRQVRGDDDSVNEEPLVFDFSEMDPQGRRSIEEAHSSAHGAPGSGSEKGRYESRGASRRGCTQYSLYPCRKHATDYKVVYVRRFTFVQEGIYKSSSSDVPVWSATAEDVTQGLGTDTEPLHLASRITVANLLPHRTSTSSLSLSLFSIHTTDKRTLYPRLLANKDTPPSAAGPYDDAVTKATDENLTSEDWGAIIEVCDKVGNDPNGPKEAVQSIIRRLAHRNANVQLYTLELAHALAQNCGKNMHRELSSRAFTDALLRLTSDRNTHTQVKSKIIEHMKSWSDMFNNDPELGIMSDAYNRATRSNPNLQPPSAPQKQGLTDVDRQKEEDELQMALTLSLQEEERKKTAASSPGVQAGPSGQTESPAPAAPAGTTAATVSRVRALFDFAPSEPGELEFKKGDVIAVLESVYKDWWRGSLRGKTGIFPLNYVEKLADPTPDELQREAQMEGEVFAEIKNVEKLLTLLSTSNTAPREEDNEEISKLYHQTLAIRPKLIKLIEKYSQKKDDFTQLNEKFIKARRDYEALLESSMAHPPQHNYQQYAMRPGPGQGYPQAGGYPPQGAVPQDPSRYYTPGPGEQPPYQASSPPPNFQGQPQGQAPPFYVAGAEVPAGSQPYPPRNESPSNSKQPAPINTQAPGQNFNPYNQSQSNNPYTQAPMGGRPGSTYGAQELATSVYDSPIATNNPQQPASAATFSSSVYSPEDQNNDNASAPPGPYASHQQQPQQYQSYNPSQAPPMPTGSAPPPPQSVMTPPPLQPGNAAAYDARHGLPSQGTPGGQAQYKPYNPPGDGPSAPAPDNYYQSGGVY</sequence>
<dbReference type="Gene3D" id="1.20.5.1940">
    <property type="match status" value="1"/>
</dbReference>
<dbReference type="PRINTS" id="PR00452">
    <property type="entry name" value="SH3DOMAIN"/>
</dbReference>